<reference evidence="1 2" key="1">
    <citation type="submission" date="2016-11" db="EMBL/GenBank/DDBJ databases">
        <authorList>
            <person name="Jaros S."/>
            <person name="Januszkiewicz K."/>
            <person name="Wedrychowicz H."/>
        </authorList>
    </citation>
    <scope>NUCLEOTIDE SEQUENCE [LARGE SCALE GENOMIC DNA]</scope>
    <source>
        <strain evidence="1 2">NF2</strain>
    </source>
</reference>
<name>A0A220MGT9_9BACL</name>
<dbReference type="RefSeq" id="WP_088907934.1">
    <property type="nucleotide sequence ID" value="NZ_CP018145.1"/>
</dbReference>
<proteinExistence type="predicted"/>
<dbReference type="KEGG" id="bfm:BP422_11700"/>
<evidence type="ECO:0000313" key="1">
    <source>
        <dbReference type="EMBL" id="ASJ54152.1"/>
    </source>
</evidence>
<protein>
    <submittedName>
        <fullName evidence="1">Uncharacterized protein</fullName>
    </submittedName>
</protein>
<sequence>MRNETSTRPWKQLEGKIAPALLVTPKTCADPYTSDDWPEVEEMVVSYFERMVVGKPWADYLALVVLVQTANRRQANTIYTIISIMAPRFADMFQALGIHSMKDWNATEILKAYLLGELLPEHTVTQRAEFWGRYISTSEQVARWLNSLPPTEQGVYKCFALPVADKAALFHVKKLRAEVGQQAKRNRKIETDALVPNLPLLRSKAQLRFNCLKRIRQAYYDAIKEIRLNNHKLPFAYYYDEGEDKEQDIPPQERFHFRIWDRRSFVLSHPNSYSKKTALIWRNGGLDPIRMSVTITS</sequence>
<accession>A0A220MGT9</accession>
<dbReference type="AlphaFoldDB" id="A0A220MGT9"/>
<organism evidence="1 2">
    <name type="scientific">Brevibacillus formosus</name>
    <dbReference type="NCBI Taxonomy" id="54913"/>
    <lineage>
        <taxon>Bacteria</taxon>
        <taxon>Bacillati</taxon>
        <taxon>Bacillota</taxon>
        <taxon>Bacilli</taxon>
        <taxon>Bacillales</taxon>
        <taxon>Paenibacillaceae</taxon>
        <taxon>Brevibacillus</taxon>
    </lineage>
</organism>
<gene>
    <name evidence="1" type="ORF">BP422_11700</name>
</gene>
<evidence type="ECO:0000313" key="2">
    <source>
        <dbReference type="Proteomes" id="UP000197781"/>
    </source>
</evidence>
<dbReference type="Proteomes" id="UP000197781">
    <property type="component" value="Chromosome"/>
</dbReference>
<dbReference type="EMBL" id="CP018145">
    <property type="protein sequence ID" value="ASJ54152.1"/>
    <property type="molecule type" value="Genomic_DNA"/>
</dbReference>